<keyword evidence="4 6" id="KW-1133">Transmembrane helix</keyword>
<feature type="transmembrane region" description="Helical" evidence="6">
    <location>
        <begin position="7"/>
        <end position="28"/>
    </location>
</feature>
<evidence type="ECO:0000256" key="3">
    <source>
        <dbReference type="ARBA" id="ARBA00022692"/>
    </source>
</evidence>
<keyword evidence="5 6" id="KW-0472">Membrane</keyword>
<evidence type="ECO:0000256" key="1">
    <source>
        <dbReference type="ARBA" id="ARBA00004651"/>
    </source>
</evidence>
<evidence type="ECO:0000256" key="5">
    <source>
        <dbReference type="ARBA" id="ARBA00023136"/>
    </source>
</evidence>
<comment type="caution">
    <text evidence="7">The sequence shown here is derived from an EMBL/GenBank/DDBJ whole genome shotgun (WGS) entry which is preliminary data.</text>
</comment>
<comment type="subcellular location">
    <subcellularLocation>
        <location evidence="1">Cell membrane</location>
        <topology evidence="1">Multi-pass membrane protein</topology>
    </subcellularLocation>
</comment>
<evidence type="ECO:0000256" key="4">
    <source>
        <dbReference type="ARBA" id="ARBA00022989"/>
    </source>
</evidence>
<evidence type="ECO:0000313" key="8">
    <source>
        <dbReference type="Proteomes" id="UP000885826"/>
    </source>
</evidence>
<dbReference type="GO" id="GO:0005886">
    <property type="term" value="C:plasma membrane"/>
    <property type="evidence" value="ECO:0007669"/>
    <property type="project" value="UniProtKB-SubCell"/>
</dbReference>
<dbReference type="Proteomes" id="UP000885826">
    <property type="component" value="Unassembled WGS sequence"/>
</dbReference>
<feature type="transmembrane region" description="Helical" evidence="6">
    <location>
        <begin position="195"/>
        <end position="214"/>
    </location>
</feature>
<reference evidence="7" key="1">
    <citation type="journal article" date="2020" name="mSystems">
        <title>Genome- and Community-Level Interaction Insights into Carbon Utilization and Element Cycling Functions of Hydrothermarchaeota in Hydrothermal Sediment.</title>
        <authorList>
            <person name="Zhou Z."/>
            <person name="Liu Y."/>
            <person name="Xu W."/>
            <person name="Pan J."/>
            <person name="Luo Z.H."/>
            <person name="Li M."/>
        </authorList>
    </citation>
    <scope>NUCLEOTIDE SEQUENCE</scope>
    <source>
        <strain evidence="7">HyVt-388</strain>
    </source>
</reference>
<gene>
    <name evidence="7" type="ORF">ENI34_09335</name>
</gene>
<dbReference type="EMBL" id="DRIG01000095">
    <property type="protein sequence ID" value="HEC79320.1"/>
    <property type="molecule type" value="Genomic_DNA"/>
</dbReference>
<evidence type="ECO:0000313" key="7">
    <source>
        <dbReference type="EMBL" id="HEC79320.1"/>
    </source>
</evidence>
<organism evidence="7 8">
    <name type="scientific">candidate division WOR-3 bacterium</name>
    <dbReference type="NCBI Taxonomy" id="2052148"/>
    <lineage>
        <taxon>Bacteria</taxon>
        <taxon>Bacteria division WOR-3</taxon>
    </lineage>
</organism>
<feature type="transmembrane region" description="Helical" evidence="6">
    <location>
        <begin position="149"/>
        <end position="167"/>
    </location>
</feature>
<keyword evidence="2" id="KW-1003">Cell membrane</keyword>
<sequence>MQTIRRIVSVLIILLIFYFLITTLVTNWQRIPFSKLRFGFAELAISFIWLSIYLLIFVLVWAKILRELGEDIRFSEAFWIITTSQLAKYVPGGIWYTLGRVYLCKTKKLNSGIVFLSVIIETCLLLLTSMIIFLSAIALTQKAVSVNPLILILIVVVLLFMLHPYFLNRLTNFGLKVLKKPEIKLTIEYKKLLNLSVYFFGLWCAQIIGFYFLINAIMPISFGEIFNLGGAYTLSWMSGFIVLFAPGGLGVREGMMTLLLSPLLPTPLAIAISFISRVWITVFEVVVFFIGLLVKRKAEGKRRIG</sequence>
<feature type="transmembrane region" description="Helical" evidence="6">
    <location>
        <begin position="226"/>
        <end position="248"/>
    </location>
</feature>
<evidence type="ECO:0000256" key="6">
    <source>
        <dbReference type="SAM" id="Phobius"/>
    </source>
</evidence>
<feature type="transmembrane region" description="Helical" evidence="6">
    <location>
        <begin position="113"/>
        <end position="137"/>
    </location>
</feature>
<dbReference type="Pfam" id="PF03706">
    <property type="entry name" value="LPG_synthase_TM"/>
    <property type="match status" value="1"/>
</dbReference>
<name>A0A9C9ENQ9_UNCW3</name>
<accession>A0A9C9ENQ9</accession>
<feature type="transmembrane region" description="Helical" evidence="6">
    <location>
        <begin position="40"/>
        <end position="65"/>
    </location>
</feature>
<keyword evidence="3 6" id="KW-0812">Transmembrane</keyword>
<dbReference type="AlphaFoldDB" id="A0A9C9ENQ9"/>
<proteinExistence type="predicted"/>
<feature type="transmembrane region" description="Helical" evidence="6">
    <location>
        <begin position="268"/>
        <end position="294"/>
    </location>
</feature>
<evidence type="ECO:0000256" key="2">
    <source>
        <dbReference type="ARBA" id="ARBA00022475"/>
    </source>
</evidence>
<protein>
    <recommendedName>
        <fullName evidence="9">Flippase-like domain-containing protein</fullName>
    </recommendedName>
</protein>
<dbReference type="InterPro" id="IPR022791">
    <property type="entry name" value="L-PG_synthase/AglD"/>
</dbReference>
<evidence type="ECO:0008006" key="9">
    <source>
        <dbReference type="Google" id="ProtNLM"/>
    </source>
</evidence>